<evidence type="ECO:0000313" key="3">
    <source>
        <dbReference type="Proteomes" id="UP001299046"/>
    </source>
</evidence>
<organism evidence="2 3">
    <name type="scientific">[Mycobacterium] zoologicum</name>
    <dbReference type="NCBI Taxonomy" id="2872311"/>
    <lineage>
        <taxon>Bacteria</taxon>
        <taxon>Bacillati</taxon>
        <taxon>Actinomycetota</taxon>
        <taxon>Actinomycetes</taxon>
        <taxon>Mycobacteriales</taxon>
        <taxon>Mycobacteriaceae</taxon>
        <taxon>Mycolicibacter</taxon>
    </lineage>
</organism>
<gene>
    <name evidence="2" type="ORF">KV112_20045</name>
</gene>
<protein>
    <recommendedName>
        <fullName evidence="4">Esterase</fullName>
    </recommendedName>
</protein>
<feature type="region of interest" description="Disordered" evidence="1">
    <location>
        <begin position="59"/>
        <end position="80"/>
    </location>
</feature>
<dbReference type="RefSeq" id="WP_224862139.1">
    <property type="nucleotide sequence ID" value="NZ_JAYJJS010000020.1"/>
</dbReference>
<evidence type="ECO:0000313" key="2">
    <source>
        <dbReference type="EMBL" id="MEB3052005.1"/>
    </source>
</evidence>
<evidence type="ECO:0008006" key="4">
    <source>
        <dbReference type="Google" id="ProtNLM"/>
    </source>
</evidence>
<keyword evidence="3" id="KW-1185">Reference proteome</keyword>
<dbReference type="Pfam" id="PF08310">
    <property type="entry name" value="LGFP"/>
    <property type="match status" value="2"/>
</dbReference>
<accession>A0ABU5YQ68</accession>
<name>A0ABU5YQ68_9MYCO</name>
<comment type="caution">
    <text evidence="2">The sequence shown here is derived from an EMBL/GenBank/DDBJ whole genome shotgun (WGS) entry which is preliminary data.</text>
</comment>
<proteinExistence type="predicted"/>
<dbReference type="InterPro" id="IPR013207">
    <property type="entry name" value="LGFP"/>
</dbReference>
<evidence type="ECO:0000256" key="1">
    <source>
        <dbReference type="SAM" id="MobiDB-lite"/>
    </source>
</evidence>
<dbReference type="PROSITE" id="PS51257">
    <property type="entry name" value="PROKAR_LIPOPROTEIN"/>
    <property type="match status" value="1"/>
</dbReference>
<reference evidence="2 3" key="1">
    <citation type="submission" date="2023-12" db="EMBL/GenBank/DDBJ databases">
        <title>Description of new species of Mycobacterium terrae complex isolated from sewage at the Sao Paulo Zoological Park Foundation in Brazil.</title>
        <authorList>
            <person name="Romagnoli C.L."/>
            <person name="Conceicao E.C."/>
            <person name="Machado E."/>
            <person name="Barreto L.B.P.F."/>
            <person name="Sharma A."/>
            <person name="Silva N.M."/>
            <person name="Marques L.E."/>
            <person name="Juliana M.A."/>
            <person name="Lourenco M.C.S."/>
            <person name="Digiampietri L.A."/>
            <person name="Suffys P.N."/>
            <person name="Viana-Niero C."/>
        </authorList>
    </citation>
    <scope>NUCLEOTIDE SEQUENCE [LARGE SCALE GENOMIC DNA]</scope>
    <source>
        <strain evidence="2 3">MYC123</strain>
    </source>
</reference>
<sequence>MRKATQRAAAVSAAVLGIALVGTGCSTATKEKTSDVLSSASSAASSAGSAASSVISSAVTAPGEESGAASSTEMTGADGKEYTVSGPILAKLDSLDAADKQSLGEPTGAEQKNPDGGIYQQFDGGVIVHTTRSYVVWGKIRDKWNELGGSQGKLGYPTSDETTNADGAKQSTFEHGVVTWKTGDAEATVAEH</sequence>
<dbReference type="Proteomes" id="UP001299046">
    <property type="component" value="Unassembled WGS sequence"/>
</dbReference>
<dbReference type="EMBL" id="JAYJJT010000032">
    <property type="protein sequence ID" value="MEB3052005.1"/>
    <property type="molecule type" value="Genomic_DNA"/>
</dbReference>